<dbReference type="RefSeq" id="WP_213160897.1">
    <property type="nucleotide sequence ID" value="NZ_CP058214.1"/>
</dbReference>
<name>A0A7S8C545_9HYPH</name>
<dbReference type="InterPro" id="IPR026336">
    <property type="entry name" value="PdeM-like"/>
</dbReference>
<dbReference type="GO" id="GO:0016874">
    <property type="term" value="F:ligase activity"/>
    <property type="evidence" value="ECO:0007669"/>
    <property type="project" value="UniProtKB-KW"/>
</dbReference>
<keyword evidence="1" id="KW-0255">Endonuclease</keyword>
<keyword evidence="2" id="KW-1185">Reference proteome</keyword>
<keyword evidence="1" id="KW-0436">Ligase</keyword>
<dbReference type="PANTHER" id="PTHR39323:SF1">
    <property type="entry name" value="BLR1149 PROTEIN"/>
    <property type="match status" value="1"/>
</dbReference>
<dbReference type="EC" id="3.1.-.-" evidence="1"/>
<protein>
    <submittedName>
        <fullName evidence="1">Ligase-associated DNA damage response endonuclease PdeM</fullName>
        <ecNumber evidence="1">3.1.-.-</ecNumber>
    </submittedName>
</protein>
<keyword evidence="1" id="KW-0540">Nuclease</keyword>
<dbReference type="EMBL" id="CP058214">
    <property type="protein sequence ID" value="QPC43533.1"/>
    <property type="molecule type" value="Genomic_DNA"/>
</dbReference>
<dbReference type="KEGG" id="kmn:HW532_13010"/>
<dbReference type="PIRSF" id="PIRSF000887">
    <property type="entry name" value="Pesterase_MJ0037"/>
    <property type="match status" value="1"/>
</dbReference>
<dbReference type="PANTHER" id="PTHR39323">
    <property type="entry name" value="BLR1149 PROTEIN"/>
    <property type="match status" value="1"/>
</dbReference>
<gene>
    <name evidence="1" type="primary">pdeM</name>
    <name evidence="1" type="ORF">HW532_13010</name>
</gene>
<reference evidence="1 2" key="1">
    <citation type="submission" date="2020-06" db="EMBL/GenBank/DDBJ databases">
        <title>Genome sequence of 2 isolates from Red Sea Mangroves.</title>
        <authorList>
            <person name="Sefrji F."/>
            <person name="Michoud G."/>
            <person name="Merlino G."/>
            <person name="Daffonchio D."/>
        </authorList>
    </citation>
    <scope>NUCLEOTIDE SEQUENCE [LARGE SCALE GENOMIC DNA]</scope>
    <source>
        <strain evidence="1 2">R1DC25</strain>
    </source>
</reference>
<sequence length="239" mass="25860">MSSSPKPCASSEAPPIRLNGLDLVADLSGALFVPALETLIVADLHLEKGSAYAARGVHLPPYDTGATLGLLREVTARYRPRTLVSLGDSFHDGRARERLHDTDIASIRALSELCDMVWITGNHDREPPDDLGGQVAGELRLGDIVLRHEPSTGLALETEISGHLHPVAAVVRRGRRVRRRCFASDGARLVLPAFGAYTGGLDVRSQSFAEVFPSGRFTVWMIGRDAVYALPSRALRYSG</sequence>
<dbReference type="SUPFAM" id="SSF56300">
    <property type="entry name" value="Metallo-dependent phosphatases"/>
    <property type="match status" value="1"/>
</dbReference>
<evidence type="ECO:0000313" key="1">
    <source>
        <dbReference type="EMBL" id="QPC43533.1"/>
    </source>
</evidence>
<dbReference type="InterPro" id="IPR024173">
    <property type="entry name" value="Pesterase_MJ0037-like"/>
</dbReference>
<dbReference type="AlphaFoldDB" id="A0A7S8C545"/>
<dbReference type="InterPro" id="IPR029052">
    <property type="entry name" value="Metallo-depent_PP-like"/>
</dbReference>
<proteinExistence type="predicted"/>
<dbReference type="GO" id="GO:0016787">
    <property type="term" value="F:hydrolase activity"/>
    <property type="evidence" value="ECO:0007669"/>
    <property type="project" value="UniProtKB-KW"/>
</dbReference>
<dbReference type="NCBIfam" id="TIGR04123">
    <property type="entry name" value="P_estr_lig_assc"/>
    <property type="match status" value="1"/>
</dbReference>
<dbReference type="Proteomes" id="UP000593594">
    <property type="component" value="Chromosome"/>
</dbReference>
<keyword evidence="1" id="KW-0378">Hydrolase</keyword>
<dbReference type="GO" id="GO:0004519">
    <property type="term" value="F:endonuclease activity"/>
    <property type="evidence" value="ECO:0007669"/>
    <property type="project" value="UniProtKB-KW"/>
</dbReference>
<evidence type="ECO:0000313" key="2">
    <source>
        <dbReference type="Proteomes" id="UP000593594"/>
    </source>
</evidence>
<organism evidence="1 2">
    <name type="scientific">Kaustia mangrovi</name>
    <dbReference type="NCBI Taxonomy" id="2593653"/>
    <lineage>
        <taxon>Bacteria</taxon>
        <taxon>Pseudomonadati</taxon>
        <taxon>Pseudomonadota</taxon>
        <taxon>Alphaproteobacteria</taxon>
        <taxon>Hyphomicrobiales</taxon>
        <taxon>Parvibaculaceae</taxon>
        <taxon>Kaustia</taxon>
    </lineage>
</organism>
<dbReference type="Gene3D" id="3.60.21.10">
    <property type="match status" value="1"/>
</dbReference>
<accession>A0A7S8C545</accession>